<keyword evidence="1" id="KW-1133">Transmembrane helix</keyword>
<comment type="caution">
    <text evidence="2">The sequence shown here is derived from an EMBL/GenBank/DDBJ whole genome shotgun (WGS) entry which is preliminary data.</text>
</comment>
<accession>A0A3D8I4F6</accession>
<dbReference type="EMBL" id="NXLQ01000111">
    <property type="protein sequence ID" value="RDU59876.1"/>
    <property type="molecule type" value="Genomic_DNA"/>
</dbReference>
<organism evidence="2 3">
    <name type="scientific">Helicobacter didelphidarum</name>
    <dbReference type="NCBI Taxonomy" id="2040648"/>
    <lineage>
        <taxon>Bacteria</taxon>
        <taxon>Pseudomonadati</taxon>
        <taxon>Campylobacterota</taxon>
        <taxon>Epsilonproteobacteria</taxon>
        <taxon>Campylobacterales</taxon>
        <taxon>Helicobacteraceae</taxon>
        <taxon>Helicobacter</taxon>
    </lineage>
</organism>
<feature type="transmembrane region" description="Helical" evidence="1">
    <location>
        <begin position="6"/>
        <end position="23"/>
    </location>
</feature>
<keyword evidence="1" id="KW-0472">Membrane</keyword>
<sequence>MLLLAFISGGGIQIYGVLLKLYFYNKKENIYFSFMQNIVIFIITALLLGLLLIDIMACSPFAIGGAIIQRIIINNEFFVK</sequence>
<evidence type="ECO:0000256" key="1">
    <source>
        <dbReference type="SAM" id="Phobius"/>
    </source>
</evidence>
<keyword evidence="3" id="KW-1185">Reference proteome</keyword>
<gene>
    <name evidence="2" type="ORF">CQA53_11190</name>
</gene>
<proteinExistence type="predicted"/>
<feature type="transmembrane region" description="Helical" evidence="1">
    <location>
        <begin position="30"/>
        <end position="53"/>
    </location>
</feature>
<evidence type="ECO:0000313" key="2">
    <source>
        <dbReference type="EMBL" id="RDU59876.1"/>
    </source>
</evidence>
<evidence type="ECO:0000313" key="3">
    <source>
        <dbReference type="Proteomes" id="UP000256379"/>
    </source>
</evidence>
<keyword evidence="1" id="KW-0812">Transmembrane</keyword>
<dbReference type="AlphaFoldDB" id="A0A3D8I4F6"/>
<dbReference type="Proteomes" id="UP000256379">
    <property type="component" value="Unassembled WGS sequence"/>
</dbReference>
<name>A0A3D8I4F6_9HELI</name>
<protein>
    <submittedName>
        <fullName evidence="2">Uncharacterized protein</fullName>
    </submittedName>
</protein>
<reference evidence="2 3" key="1">
    <citation type="submission" date="2018-04" db="EMBL/GenBank/DDBJ databases">
        <title>Novel Campyloabacter and Helicobacter Species and Strains.</title>
        <authorList>
            <person name="Mannion A.J."/>
            <person name="Shen Z."/>
            <person name="Fox J.G."/>
        </authorList>
    </citation>
    <scope>NUCLEOTIDE SEQUENCE [LARGE SCALE GENOMIC DNA]</scope>
    <source>
        <strain evidence="2 3">MIT 17-337</strain>
    </source>
</reference>